<feature type="transmembrane region" description="Helical" evidence="1">
    <location>
        <begin position="66"/>
        <end position="85"/>
    </location>
</feature>
<proteinExistence type="predicted"/>
<dbReference type="EMBL" id="VTEI01000032">
    <property type="protein sequence ID" value="TYS12661.1"/>
    <property type="molecule type" value="Genomic_DNA"/>
</dbReference>
<dbReference type="OrthoDB" id="2224367at2"/>
<organism evidence="2 3">
    <name type="scientific">Rossellomorea vietnamensis</name>
    <dbReference type="NCBI Taxonomy" id="218284"/>
    <lineage>
        <taxon>Bacteria</taxon>
        <taxon>Bacillati</taxon>
        <taxon>Bacillota</taxon>
        <taxon>Bacilli</taxon>
        <taxon>Bacillales</taxon>
        <taxon>Bacillaceae</taxon>
        <taxon>Rossellomorea</taxon>
    </lineage>
</organism>
<dbReference type="RefSeq" id="WP_148942420.1">
    <property type="nucleotide sequence ID" value="NZ_JBNILU010000047.1"/>
</dbReference>
<name>A0A5D4NGK0_9BACI</name>
<feature type="transmembrane region" description="Helical" evidence="1">
    <location>
        <begin position="97"/>
        <end position="116"/>
    </location>
</feature>
<comment type="caution">
    <text evidence="2">The sequence shown here is derived from an EMBL/GenBank/DDBJ whole genome shotgun (WGS) entry which is preliminary data.</text>
</comment>
<dbReference type="InterPro" id="IPR021560">
    <property type="entry name" value="DUF3021"/>
</dbReference>
<gene>
    <name evidence="2" type="ORF">FZC78_23160</name>
</gene>
<feature type="transmembrane region" description="Helical" evidence="1">
    <location>
        <begin position="7"/>
        <end position="24"/>
    </location>
</feature>
<keyword evidence="1" id="KW-1133">Transmembrane helix</keyword>
<dbReference type="AlphaFoldDB" id="A0A5D4NGK0"/>
<evidence type="ECO:0000313" key="2">
    <source>
        <dbReference type="EMBL" id="TYS12661.1"/>
    </source>
</evidence>
<dbReference type="Proteomes" id="UP000322267">
    <property type="component" value="Unassembled WGS sequence"/>
</dbReference>
<protein>
    <submittedName>
        <fullName evidence="2">DUF3021 domain-containing protein</fullName>
    </submittedName>
</protein>
<evidence type="ECO:0000313" key="3">
    <source>
        <dbReference type="Proteomes" id="UP000322267"/>
    </source>
</evidence>
<evidence type="ECO:0000256" key="1">
    <source>
        <dbReference type="SAM" id="Phobius"/>
    </source>
</evidence>
<reference evidence="2 3" key="1">
    <citation type="submission" date="2019-08" db="EMBL/GenBank/DDBJ databases">
        <title>Bacillus genomes from the desert of Cuatro Cienegas, Coahuila.</title>
        <authorList>
            <person name="Olmedo-Alvarez G."/>
        </authorList>
    </citation>
    <scope>NUCLEOTIDE SEQUENCE [LARGE SCALE GENOMIC DNA]</scope>
    <source>
        <strain evidence="2 3">CH34_1T</strain>
    </source>
</reference>
<keyword evidence="1" id="KW-0812">Transmembrane</keyword>
<dbReference type="Pfam" id="PF11457">
    <property type="entry name" value="DUF3021"/>
    <property type="match status" value="1"/>
</dbReference>
<feature type="transmembrane region" description="Helical" evidence="1">
    <location>
        <begin position="36"/>
        <end position="54"/>
    </location>
</feature>
<accession>A0A5D4NGK0</accession>
<keyword evidence="1" id="KW-0472">Membrane</keyword>
<sequence>MSLLLRGLVRGGIPFVILLILSLWNKSQGQTETSSVFFFYGLIAFFLGLTSIIYQINQWSFFKQILAHYTAMLITVFPTLLLSGFYPLSSFTDVVKIYFEFNITGVILFFGTYIVFNIRRNNSRKVKEI</sequence>